<reference evidence="10" key="2">
    <citation type="journal article" date="2022" name="Microbiol. Resour. Announc.">
        <title>Metagenome Sequencing to Explore Phylogenomics of Terrestrial Cyanobacteria.</title>
        <authorList>
            <person name="Ward R.D."/>
            <person name="Stajich J.E."/>
            <person name="Johansen J.R."/>
            <person name="Huntemann M."/>
            <person name="Clum A."/>
            <person name="Foster B."/>
            <person name="Foster B."/>
            <person name="Roux S."/>
            <person name="Palaniappan K."/>
            <person name="Varghese N."/>
            <person name="Mukherjee S."/>
            <person name="Reddy T.B.K."/>
            <person name="Daum C."/>
            <person name="Copeland A."/>
            <person name="Chen I.A."/>
            <person name="Ivanova N.N."/>
            <person name="Kyrpides N.C."/>
            <person name="Shapiro N."/>
            <person name="Eloe-Fadrosh E.A."/>
            <person name="Pietrasiak N."/>
        </authorList>
    </citation>
    <scope>NUCLEOTIDE SEQUENCE</scope>
    <source>
        <strain evidence="10">GSE-TBD4-15B</strain>
    </source>
</reference>
<evidence type="ECO:0000256" key="7">
    <source>
        <dbReference type="SAM" id="MobiDB-lite"/>
    </source>
</evidence>
<evidence type="ECO:0000256" key="2">
    <source>
        <dbReference type="ARBA" id="ARBA00012438"/>
    </source>
</evidence>
<dbReference type="Pfam" id="PF00072">
    <property type="entry name" value="Response_reg"/>
    <property type="match status" value="1"/>
</dbReference>
<dbReference type="GO" id="GO:0000155">
    <property type="term" value="F:phosphorelay sensor kinase activity"/>
    <property type="evidence" value="ECO:0007669"/>
    <property type="project" value="TreeGrafter"/>
</dbReference>
<dbReference type="PROSITE" id="PS50110">
    <property type="entry name" value="RESPONSE_REGULATORY"/>
    <property type="match status" value="1"/>
</dbReference>
<dbReference type="Proteomes" id="UP000707356">
    <property type="component" value="Unassembled WGS sequence"/>
</dbReference>
<organism evidence="10 11">
    <name type="scientific">Pegethrix bostrychoides GSE-TBD4-15B</name>
    <dbReference type="NCBI Taxonomy" id="2839662"/>
    <lineage>
        <taxon>Bacteria</taxon>
        <taxon>Bacillati</taxon>
        <taxon>Cyanobacteriota</taxon>
        <taxon>Cyanophyceae</taxon>
        <taxon>Oculatellales</taxon>
        <taxon>Oculatellaceae</taxon>
        <taxon>Pegethrix</taxon>
    </lineage>
</organism>
<dbReference type="PRINTS" id="PR00344">
    <property type="entry name" value="BCTRLSENSOR"/>
</dbReference>
<evidence type="ECO:0000256" key="1">
    <source>
        <dbReference type="ARBA" id="ARBA00000085"/>
    </source>
</evidence>
<keyword evidence="4" id="KW-0808">Transferase</keyword>
<dbReference type="Gene3D" id="3.30.565.10">
    <property type="entry name" value="Histidine kinase-like ATPase, C-terminal domain"/>
    <property type="match status" value="1"/>
</dbReference>
<dbReference type="CDD" id="cd19920">
    <property type="entry name" value="REC_PA4781-like"/>
    <property type="match status" value="1"/>
</dbReference>
<feature type="modified residue" description="4-aspartylphosphate" evidence="6">
    <location>
        <position position="76"/>
    </location>
</feature>
<dbReference type="SUPFAM" id="SSF55874">
    <property type="entry name" value="ATPase domain of HSP90 chaperone/DNA topoisomerase II/histidine kinase"/>
    <property type="match status" value="1"/>
</dbReference>
<dbReference type="SMART" id="SM00387">
    <property type="entry name" value="HATPase_c"/>
    <property type="match status" value="1"/>
</dbReference>
<feature type="domain" description="Histidine kinase" evidence="8">
    <location>
        <begin position="303"/>
        <end position="408"/>
    </location>
</feature>
<sequence length="421" mass="45469">MPNPTNPKPLETKPPETKPPETKPPETILIIDDTPDNLRFLADLLNRAGYAVRKVISGELGLEAAQLVLPDLILLDIRMPGLDGYQVCDRLKANPSTRSIPIIFLSAMSEELDKVMAFEAGCVDYITKPFQVAEVLARIENQLQVSRLRQALEQQNAELQRSIAQCSLAETALETLHQDLDAKVQAALNQLMQQSLWLTPAALQTLQNALSRLSVAESLTSLVTASVAPSLQNALRQIAASADTVQQILEPILPNAAPLPAAELTQFCRDLVAQWPLDQQRHDLAVASWGSPAGRLPLNGADLQQVIAPVLDNALRYSPQGGSLLLQLTYVPSQVLIEIRDAGIGIPTAELDRICDQFYRASNAAAIPGQGLGLFVAQQIIAPTGGNLHVSSQLGVGTTVRITLPLTDRDAEIDQAAEPES</sequence>
<evidence type="ECO:0000259" key="9">
    <source>
        <dbReference type="PROSITE" id="PS50110"/>
    </source>
</evidence>
<evidence type="ECO:0000313" key="11">
    <source>
        <dbReference type="Proteomes" id="UP000707356"/>
    </source>
</evidence>
<dbReference type="InterPro" id="IPR001789">
    <property type="entry name" value="Sig_transdc_resp-reg_receiver"/>
</dbReference>
<feature type="region of interest" description="Disordered" evidence="7">
    <location>
        <begin position="1"/>
        <end position="26"/>
    </location>
</feature>
<dbReference type="EMBL" id="JAHHHV010000077">
    <property type="protein sequence ID" value="MBW4467497.1"/>
    <property type="molecule type" value="Genomic_DNA"/>
</dbReference>
<evidence type="ECO:0000313" key="10">
    <source>
        <dbReference type="EMBL" id="MBW4467497.1"/>
    </source>
</evidence>
<dbReference type="EC" id="2.7.13.3" evidence="2"/>
<reference evidence="10" key="1">
    <citation type="submission" date="2021-05" db="EMBL/GenBank/DDBJ databases">
        <authorList>
            <person name="Pietrasiak N."/>
            <person name="Ward R."/>
            <person name="Stajich J.E."/>
            <person name="Kurbessoian T."/>
        </authorList>
    </citation>
    <scope>NUCLEOTIDE SEQUENCE</scope>
    <source>
        <strain evidence="10">GSE-TBD4-15B</strain>
    </source>
</reference>
<protein>
    <recommendedName>
        <fullName evidence="2">histidine kinase</fullName>
        <ecNumber evidence="2">2.7.13.3</ecNumber>
    </recommendedName>
</protein>
<feature type="compositionally biased region" description="Basic and acidic residues" evidence="7">
    <location>
        <begin position="10"/>
        <end position="24"/>
    </location>
</feature>
<dbReference type="CDD" id="cd00075">
    <property type="entry name" value="HATPase"/>
    <property type="match status" value="1"/>
</dbReference>
<comment type="caution">
    <text evidence="10">The sequence shown here is derived from an EMBL/GenBank/DDBJ whole genome shotgun (WGS) entry which is preliminary data.</text>
</comment>
<keyword evidence="3 6" id="KW-0597">Phosphoprotein</keyword>
<dbReference type="PANTHER" id="PTHR43547">
    <property type="entry name" value="TWO-COMPONENT HISTIDINE KINASE"/>
    <property type="match status" value="1"/>
</dbReference>
<dbReference type="SMART" id="SM00448">
    <property type="entry name" value="REC"/>
    <property type="match status" value="1"/>
</dbReference>
<gene>
    <name evidence="10" type="ORF">KME07_18885</name>
</gene>
<dbReference type="SUPFAM" id="SSF52172">
    <property type="entry name" value="CheY-like"/>
    <property type="match status" value="1"/>
</dbReference>
<dbReference type="PROSITE" id="PS50109">
    <property type="entry name" value="HIS_KIN"/>
    <property type="match status" value="1"/>
</dbReference>
<keyword evidence="4" id="KW-0418">Kinase</keyword>
<evidence type="ECO:0000256" key="5">
    <source>
        <dbReference type="ARBA" id="ARBA00023012"/>
    </source>
</evidence>
<dbReference type="InterPro" id="IPR036890">
    <property type="entry name" value="HATPase_C_sf"/>
</dbReference>
<name>A0A951PD20_9CYAN</name>
<dbReference type="Pfam" id="PF02518">
    <property type="entry name" value="HATPase_c"/>
    <property type="match status" value="1"/>
</dbReference>
<evidence type="ECO:0000256" key="6">
    <source>
        <dbReference type="PROSITE-ProRule" id="PRU00169"/>
    </source>
</evidence>
<dbReference type="AlphaFoldDB" id="A0A951PD20"/>
<dbReference type="InterPro" id="IPR005467">
    <property type="entry name" value="His_kinase_dom"/>
</dbReference>
<dbReference type="Gene3D" id="3.40.50.2300">
    <property type="match status" value="1"/>
</dbReference>
<proteinExistence type="predicted"/>
<dbReference type="PANTHER" id="PTHR43547:SF2">
    <property type="entry name" value="HYBRID SIGNAL TRANSDUCTION HISTIDINE KINASE C"/>
    <property type="match status" value="1"/>
</dbReference>
<dbReference type="InterPro" id="IPR004358">
    <property type="entry name" value="Sig_transdc_His_kin-like_C"/>
</dbReference>
<accession>A0A951PD20</accession>
<feature type="domain" description="Response regulatory" evidence="9">
    <location>
        <begin position="27"/>
        <end position="143"/>
    </location>
</feature>
<keyword evidence="5" id="KW-0902">Two-component regulatory system</keyword>
<evidence type="ECO:0000256" key="3">
    <source>
        <dbReference type="ARBA" id="ARBA00022553"/>
    </source>
</evidence>
<dbReference type="InterPro" id="IPR003594">
    <property type="entry name" value="HATPase_dom"/>
</dbReference>
<dbReference type="InterPro" id="IPR011006">
    <property type="entry name" value="CheY-like_superfamily"/>
</dbReference>
<evidence type="ECO:0000256" key="4">
    <source>
        <dbReference type="ARBA" id="ARBA00022777"/>
    </source>
</evidence>
<comment type="catalytic activity">
    <reaction evidence="1">
        <text>ATP + protein L-histidine = ADP + protein N-phospho-L-histidine.</text>
        <dbReference type="EC" id="2.7.13.3"/>
    </reaction>
</comment>
<evidence type="ECO:0000259" key="8">
    <source>
        <dbReference type="PROSITE" id="PS50109"/>
    </source>
</evidence>